<reference evidence="2 3" key="1">
    <citation type="submission" date="2022-11" db="EMBL/GenBank/DDBJ databases">
        <title>Genome Sequencing of Nocardia sp. ON39_IFM12276 and assembly.</title>
        <authorList>
            <person name="Shimojima M."/>
            <person name="Toyokawa M."/>
            <person name="Uesaka K."/>
        </authorList>
    </citation>
    <scope>NUCLEOTIDE SEQUENCE [LARGE SCALE GENOMIC DNA]</scope>
    <source>
        <strain evidence="2 3">IFM 12276</strain>
    </source>
</reference>
<dbReference type="Proteomes" id="UP001317870">
    <property type="component" value="Chromosome"/>
</dbReference>
<gene>
    <name evidence="2" type="ORF">IFM12276_07980</name>
</gene>
<evidence type="ECO:0000313" key="3">
    <source>
        <dbReference type="Proteomes" id="UP001317870"/>
    </source>
</evidence>
<proteinExistence type="predicted"/>
<dbReference type="EMBL" id="AP026978">
    <property type="protein sequence ID" value="BDT97769.1"/>
    <property type="molecule type" value="Genomic_DNA"/>
</dbReference>
<organism evidence="2 3">
    <name type="scientific">Nocardia sputorum</name>
    <dbReference type="NCBI Taxonomy" id="2984338"/>
    <lineage>
        <taxon>Bacteria</taxon>
        <taxon>Bacillati</taxon>
        <taxon>Actinomycetota</taxon>
        <taxon>Actinomycetes</taxon>
        <taxon>Mycobacteriales</taxon>
        <taxon>Nocardiaceae</taxon>
        <taxon>Nocardia</taxon>
    </lineage>
</organism>
<evidence type="ECO:0000256" key="1">
    <source>
        <dbReference type="SAM" id="MobiDB-lite"/>
    </source>
</evidence>
<sequence length="115" mass="12905">MVRPAKPYPGTPRYYWSACPNFLPGARRREAGFGLRHPPYAPGTTFWEVAPERAVAGPELRRSELPEADRRTDRTAGWNLRCRRAARNPARSAYQSTSTAWSPGETDDPLCFGTP</sequence>
<feature type="region of interest" description="Disordered" evidence="1">
    <location>
        <begin position="89"/>
        <end position="115"/>
    </location>
</feature>
<keyword evidence="3" id="KW-1185">Reference proteome</keyword>
<evidence type="ECO:0000313" key="2">
    <source>
        <dbReference type="EMBL" id="BDT97769.1"/>
    </source>
</evidence>
<name>A0ABN6TXU4_9NOCA</name>
<accession>A0ABN6TXU4</accession>
<protein>
    <submittedName>
        <fullName evidence="2">Uncharacterized protein</fullName>
    </submittedName>
</protein>